<feature type="region of interest" description="Disordered" evidence="1">
    <location>
        <begin position="66"/>
        <end position="85"/>
    </location>
</feature>
<keyword evidence="3" id="KW-1185">Reference proteome</keyword>
<dbReference type="Proteomes" id="UP001525961">
    <property type="component" value="Unassembled WGS sequence"/>
</dbReference>
<proteinExistence type="predicted"/>
<evidence type="ECO:0000313" key="2">
    <source>
        <dbReference type="EMBL" id="MCT7980038.1"/>
    </source>
</evidence>
<reference evidence="2 3" key="1">
    <citation type="journal article" date="2022" name="Front. Microbiol.">
        <title>High genomic differentiation and limited gene flow indicate recent cryptic speciation within the genus Laspinema (cyanobacteria).</title>
        <authorList>
            <person name="Stanojkovic A."/>
            <person name="Skoupy S."/>
            <person name="Skaloud P."/>
            <person name="Dvorak P."/>
        </authorList>
    </citation>
    <scope>NUCLEOTIDE SEQUENCE [LARGE SCALE GENOMIC DNA]</scope>
    <source>
        <strain evidence="2 3">D3b</strain>
    </source>
</reference>
<accession>A0ABT2NBF4</accession>
<evidence type="ECO:0000256" key="1">
    <source>
        <dbReference type="SAM" id="MobiDB-lite"/>
    </source>
</evidence>
<dbReference type="RefSeq" id="WP_261236608.1">
    <property type="nucleotide sequence ID" value="NZ_JAMXFA010000031.1"/>
</dbReference>
<comment type="caution">
    <text evidence="2">The sequence shown here is derived from an EMBL/GenBank/DDBJ whole genome shotgun (WGS) entry which is preliminary data.</text>
</comment>
<evidence type="ECO:0000313" key="3">
    <source>
        <dbReference type="Proteomes" id="UP001525961"/>
    </source>
</evidence>
<sequence length="85" mass="9335">MPTVISSRPTSETVQSASSVAIASNASQNNGDRLIKMLKSLYQADQQVKFLHLHAEADYLMQQLQTLKQHHSNPENSVPASSSKN</sequence>
<dbReference type="EMBL" id="JAMXFA010000031">
    <property type="protein sequence ID" value="MCT7980038.1"/>
    <property type="molecule type" value="Genomic_DNA"/>
</dbReference>
<feature type="compositionally biased region" description="Polar residues" evidence="1">
    <location>
        <begin position="74"/>
        <end position="85"/>
    </location>
</feature>
<name>A0ABT2NBF4_9CYAN</name>
<protein>
    <submittedName>
        <fullName evidence="2">Uncharacterized protein</fullName>
    </submittedName>
</protein>
<organism evidence="2 3">
    <name type="scientific">Laspinema olomoucense D3b</name>
    <dbReference type="NCBI Taxonomy" id="2953688"/>
    <lineage>
        <taxon>Bacteria</taxon>
        <taxon>Bacillati</taxon>
        <taxon>Cyanobacteriota</taxon>
        <taxon>Cyanophyceae</taxon>
        <taxon>Oscillatoriophycideae</taxon>
        <taxon>Oscillatoriales</taxon>
        <taxon>Laspinemataceae</taxon>
        <taxon>Laspinema</taxon>
        <taxon>Laspinema olomoucense</taxon>
    </lineage>
</organism>
<gene>
    <name evidence="2" type="ORF">NG792_20155</name>
</gene>